<sequence length="273" mass="31837">MNTDDFWNLIERAQQVADPQNEASMMEALFWELTRLPDRDFFAWYRLQQAFMQLADTPKLCAAASIINYGTSDDRFMDFRAWLVLQGRAVYLSALAAPDRLARMRVPFGDAEWELCGYIAMYAYTGRKYLALFRPDAPDGQALRRRYPDCNDLPQQVERICMNRALIRRYNVGGFDQDLEHQMLQTEIEYRLQRSNIPRDFFSAQHKDEPKENLAEELAKTLTIDTAKVDPAQPHSLPALWKKRTDWEAGKRQRSDGAEGVKTMVRERRGDVR</sequence>
<dbReference type="EMBL" id="DYVE01000264">
    <property type="protein sequence ID" value="HJG29025.1"/>
    <property type="molecule type" value="Genomic_DNA"/>
</dbReference>
<dbReference type="AlphaFoldDB" id="A0A921IN57"/>
<comment type="caution">
    <text evidence="3">The sequence shown here is derived from an EMBL/GenBank/DDBJ whole genome shotgun (WGS) entry which is preliminary data.</text>
</comment>
<evidence type="ECO:0000313" key="3">
    <source>
        <dbReference type="EMBL" id="HJG29025.1"/>
    </source>
</evidence>
<evidence type="ECO:0000256" key="1">
    <source>
        <dbReference type="SAM" id="MobiDB-lite"/>
    </source>
</evidence>
<dbReference type="Pfam" id="PF14024">
    <property type="entry name" value="DUF4240"/>
    <property type="match status" value="1"/>
</dbReference>
<feature type="compositionally biased region" description="Basic and acidic residues" evidence="1">
    <location>
        <begin position="243"/>
        <end position="273"/>
    </location>
</feature>
<organism evidence="3 4">
    <name type="scientific">Subdoligranulum variabile</name>
    <dbReference type="NCBI Taxonomy" id="214851"/>
    <lineage>
        <taxon>Bacteria</taxon>
        <taxon>Bacillati</taxon>
        <taxon>Bacillota</taxon>
        <taxon>Clostridia</taxon>
        <taxon>Eubacteriales</taxon>
        <taxon>Oscillospiraceae</taxon>
        <taxon>Subdoligranulum</taxon>
    </lineage>
</organism>
<accession>A0A921IN57</accession>
<reference evidence="3" key="1">
    <citation type="journal article" date="2021" name="PeerJ">
        <title>Extensive microbial diversity within the chicken gut microbiome revealed by metagenomics and culture.</title>
        <authorList>
            <person name="Gilroy R."/>
            <person name="Ravi A."/>
            <person name="Getino M."/>
            <person name="Pursley I."/>
            <person name="Horton D.L."/>
            <person name="Alikhan N.F."/>
            <person name="Baker D."/>
            <person name="Gharbi K."/>
            <person name="Hall N."/>
            <person name="Watson M."/>
            <person name="Adriaenssens E.M."/>
            <person name="Foster-Nyarko E."/>
            <person name="Jarju S."/>
            <person name="Secka A."/>
            <person name="Antonio M."/>
            <person name="Oren A."/>
            <person name="Chaudhuri R.R."/>
            <person name="La Ragione R."/>
            <person name="Hildebrand F."/>
            <person name="Pallen M.J."/>
        </authorList>
    </citation>
    <scope>NUCLEOTIDE SEQUENCE</scope>
    <source>
        <strain evidence="3">ChiBcec21-2208</strain>
    </source>
</reference>
<protein>
    <submittedName>
        <fullName evidence="3">DUF4240 domain-containing protein</fullName>
    </submittedName>
</protein>
<gene>
    <name evidence="3" type="ORF">K8V20_10350</name>
</gene>
<reference evidence="3" key="2">
    <citation type="submission" date="2021-09" db="EMBL/GenBank/DDBJ databases">
        <authorList>
            <person name="Gilroy R."/>
        </authorList>
    </citation>
    <scope>NUCLEOTIDE SEQUENCE</scope>
    <source>
        <strain evidence="3">ChiBcec21-2208</strain>
    </source>
</reference>
<dbReference type="Proteomes" id="UP000782880">
    <property type="component" value="Unassembled WGS sequence"/>
</dbReference>
<dbReference type="InterPro" id="IPR025334">
    <property type="entry name" value="DUF4240"/>
</dbReference>
<evidence type="ECO:0000313" key="4">
    <source>
        <dbReference type="Proteomes" id="UP000782880"/>
    </source>
</evidence>
<feature type="domain" description="DUF4240" evidence="2">
    <location>
        <begin position="1"/>
        <end position="125"/>
    </location>
</feature>
<feature type="region of interest" description="Disordered" evidence="1">
    <location>
        <begin position="227"/>
        <end position="273"/>
    </location>
</feature>
<name>A0A921IN57_9FIRM</name>
<evidence type="ECO:0000259" key="2">
    <source>
        <dbReference type="Pfam" id="PF14024"/>
    </source>
</evidence>
<proteinExistence type="predicted"/>